<feature type="region of interest" description="Disordered" evidence="12">
    <location>
        <begin position="600"/>
        <end position="689"/>
    </location>
</feature>
<organism evidence="14 15">
    <name type="scientific">Amphibalanus amphitrite</name>
    <name type="common">Striped barnacle</name>
    <name type="synonym">Balanus amphitrite</name>
    <dbReference type="NCBI Taxonomy" id="1232801"/>
    <lineage>
        <taxon>Eukaryota</taxon>
        <taxon>Metazoa</taxon>
        <taxon>Ecdysozoa</taxon>
        <taxon>Arthropoda</taxon>
        <taxon>Crustacea</taxon>
        <taxon>Multicrustacea</taxon>
        <taxon>Cirripedia</taxon>
        <taxon>Thoracica</taxon>
        <taxon>Thoracicalcarea</taxon>
        <taxon>Balanomorpha</taxon>
        <taxon>Balanoidea</taxon>
        <taxon>Balanidae</taxon>
        <taxon>Amphibalaninae</taxon>
        <taxon>Amphibalanus</taxon>
    </lineage>
</organism>
<name>A0A6A4X8F9_AMPAM</name>
<reference evidence="14 15" key="1">
    <citation type="submission" date="2019-07" db="EMBL/GenBank/DDBJ databases">
        <title>Draft genome assembly of a fouling barnacle, Amphibalanus amphitrite (Darwin, 1854): The first reference genome for Thecostraca.</title>
        <authorList>
            <person name="Kim W."/>
        </authorList>
    </citation>
    <scope>NUCLEOTIDE SEQUENCE [LARGE SCALE GENOMIC DNA]</scope>
    <source>
        <strain evidence="14">SNU_AA5</strain>
        <tissue evidence="14">Soma without cirri and trophi</tissue>
    </source>
</reference>
<dbReference type="GO" id="GO:0044614">
    <property type="term" value="C:nuclear pore cytoplasmic filaments"/>
    <property type="evidence" value="ECO:0007669"/>
    <property type="project" value="TreeGrafter"/>
</dbReference>
<dbReference type="SUPFAM" id="SSF82215">
    <property type="entry name" value="C-terminal autoproteolytic domain of nucleoporin nup98"/>
    <property type="match status" value="1"/>
</dbReference>
<protein>
    <recommendedName>
        <fullName evidence="4">Nuclear pore complex protein Nup98-Nup96</fullName>
    </recommendedName>
</protein>
<keyword evidence="15" id="KW-1185">Reference proteome</keyword>
<keyword evidence="9" id="KW-0811">Translocation</keyword>
<dbReference type="Pfam" id="PF12110">
    <property type="entry name" value="Nup96"/>
    <property type="match status" value="1"/>
</dbReference>
<keyword evidence="6" id="KW-0068">Autocatalytic cleavage</keyword>
<dbReference type="PANTHER" id="PTHR23198">
    <property type="entry name" value="NUCLEOPORIN"/>
    <property type="match status" value="1"/>
</dbReference>
<evidence type="ECO:0000256" key="3">
    <source>
        <dbReference type="ARBA" id="ARBA00008926"/>
    </source>
</evidence>
<dbReference type="FunFam" id="1.10.10.2360:FF:000001">
    <property type="entry name" value="Nuclear pore complex protein Nup98-Nup96"/>
    <property type="match status" value="1"/>
</dbReference>
<dbReference type="InterPro" id="IPR007230">
    <property type="entry name" value="Nup98_auto-Pept-S59_dom"/>
</dbReference>
<feature type="compositionally biased region" description="Basic and acidic residues" evidence="12">
    <location>
        <begin position="678"/>
        <end position="689"/>
    </location>
</feature>
<evidence type="ECO:0000256" key="11">
    <source>
        <dbReference type="ARBA" id="ARBA00023242"/>
    </source>
</evidence>
<dbReference type="EMBL" id="VIIS01000292">
    <property type="protein sequence ID" value="KAF0310690.1"/>
    <property type="molecule type" value="Genomic_DNA"/>
</dbReference>
<evidence type="ECO:0000313" key="14">
    <source>
        <dbReference type="EMBL" id="KAF0310691.1"/>
    </source>
</evidence>
<evidence type="ECO:0000256" key="9">
    <source>
        <dbReference type="ARBA" id="ARBA00023010"/>
    </source>
</evidence>
<feature type="compositionally biased region" description="Pro residues" evidence="12">
    <location>
        <begin position="897"/>
        <end position="915"/>
    </location>
</feature>
<dbReference type="GO" id="GO:0006606">
    <property type="term" value="P:protein import into nucleus"/>
    <property type="evidence" value="ECO:0007669"/>
    <property type="project" value="TreeGrafter"/>
</dbReference>
<feature type="compositionally biased region" description="Low complexity" evidence="12">
    <location>
        <begin position="1"/>
        <end position="19"/>
    </location>
</feature>
<evidence type="ECO:0000256" key="4">
    <source>
        <dbReference type="ARBA" id="ARBA00013472"/>
    </source>
</evidence>
<feature type="region of interest" description="Disordered" evidence="12">
    <location>
        <begin position="1014"/>
        <end position="1088"/>
    </location>
</feature>
<dbReference type="GO" id="GO:0034398">
    <property type="term" value="P:telomere tethering at nuclear periphery"/>
    <property type="evidence" value="ECO:0007669"/>
    <property type="project" value="TreeGrafter"/>
</dbReference>
<dbReference type="Pfam" id="PF21240">
    <property type="entry name" value="Nup98_GLEBS"/>
    <property type="match status" value="1"/>
</dbReference>
<feature type="domain" description="Peptidase S59" evidence="13">
    <location>
        <begin position="726"/>
        <end position="866"/>
    </location>
</feature>
<sequence>MFGSGSTPSFGGFGSSTPTQTPFNSSAFNKPAGTAFGSTAFGAPASGAAGGSVFGASSTPAFGAPAATPAFGAAATPSTGFGGFGAAASSAPSMFGAPRTQAPLFGSAGTGSFGAPAATQPAKTGFSFGSGTSVFGAQPQPATGTATMFGAQPTGQTPAFGATAPAFGATTGAAMTGTTLKFNAPTGTDTMVKNNTQQHINTRFMCIVTMKEYETKSLEELRMEDYAANRKGTRILGAKRGPQAGAGGFGQPAAGGLFGSTVSSAGSTVFGATQSKPLFGAAPTAAAGGGLFGATQQPAAGGGLFGAKPTAFGTPTTSATGFTGFGQPASSTGGGLFGAANKPLFGAPASSSSGLFGATTQPATGFGAPLTSQPSTGLFGSTPASTGGFSFGGAATQPAASQPATGGLFGAKPAGFTGFGQTQPAAGGFSFGGTAAKPAGSTAFSFNTGSTFGTGTGSLFGNQAKPAAPTFGGFGTAAPNPSLNLYVYTGASVSRQDVLKPTNPQAQKVITEATPYKVSPRLVSKLTPKPITPGKTSLFDGLDDDTEDAAEILVPRRRIKKLDIKAVKGGHVRYAGTRRVPGAGAAAAAAAFLGRHPGHASGAQLGSVSTEAPPLNRGAGGRRARGPKSRVTFAEYGDSPDIIRGQLKTPQLPGTQSQDADDTISSLNPRRAPAAARHAAEAAENKENVSESFILDETVSDDDADVAVPDDADEGPSHPAGVRLRRPGYYTIPPLEELTPAADGSLAVEGLTIGRDGYGSVYFPGETQLAGLDLDAIVVFRRREICIYPDDALKPPLGQGLNKPAQVTLERVWPTDKASREPIRDPARLQRMGWENRLERACFKLGASFVEYRPETGSWVFKVEHFSKYGLNDSDDEEDAVPAGKEAAARALAAGAAPPPAPQRGGGPPPAPPTSGPLERLEAVSALPQPTPPAAAAAPPLAGATALEPSELASPAVRLARSFAVDSEKVQDMKASFFVEEDEGIEDDGGSQLGEEAAGAGLVSAFRPGLLSEMPRGPLAARSASQRPTPLGPSPDLVSEQDDWDERDPPAIGTGGGREQDDWDERDPPAIGVKSRHWEALPTEPATSDRAMVKDCRVLESQAHRELAPIVPRWVGHLTPLESSARASHGQQLADLGSMMGCRWRLGWGPGWRLVAAAGAGAADPFQLVEGRVTAEPVYQDMDTTASELESLVAVQLRFSECSLAEHTVWPLFSTRADLALPEALAKADGQWPDVWELVVALWGRLDFDLPAEDEAECRAYSELQCRREALSRWLETTCRPAATAEINLHTSQQYLETVFAHLTVRQVWEAVAVAQKHRDLRLSLLLTQVMGSHEARQLVRSQLENWRQVGADRHICPLRLRLYMLVAGVAVWQTSAGDVINCCDGLDWRRALAVHLWYLSPATSSVSDVVAQYDEARRVTDDLPPLAPPPLPAYISDHGDSGPEAPRDVCHHLLRLYCSGEGRLEELLAPASHTAQPLDHRLSWLLMECLGSLGYRQLSEESVELLHTNLAAQLESAGLWYLAAFVLLHIDNLDRRRAAISDLLLRHVTLDLSSEVRDRLVTNFGIPVPVLSYAQAVRARALGRRRDEARLLLLAERWQEGHDLLVQHIAPECIINEEYGVLSDLLSRLSPPAVSARVSGWAGAGQVYVDYIAVSRAVQAALEGRADAEQLQRLRPQLASVSRGIAAFSCPTATHRLAQAEMAKKAAVLLRALLDTGRDGGAGVGATLLGHLAKLPLPEDYALDELQHVLKSYLLELSV</sequence>
<dbReference type="PANTHER" id="PTHR23198:SF6">
    <property type="entry name" value="NUCLEAR PORE COMPLEX PROTEIN NUP98-NUP96"/>
    <property type="match status" value="1"/>
</dbReference>
<dbReference type="InterPro" id="IPR021967">
    <property type="entry name" value="Nup98_C"/>
</dbReference>
<feature type="compositionally biased region" description="Polar residues" evidence="12">
    <location>
        <begin position="648"/>
        <end position="668"/>
    </location>
</feature>
<evidence type="ECO:0000256" key="7">
    <source>
        <dbReference type="ARBA" id="ARBA00022816"/>
    </source>
</evidence>
<dbReference type="Pfam" id="PF13634">
    <property type="entry name" value="Nucleoporin_FG"/>
    <property type="match status" value="3"/>
</dbReference>
<dbReference type="InterPro" id="IPR025574">
    <property type="entry name" value="Nucleoporin_FG_rpt"/>
</dbReference>
<dbReference type="GO" id="GO:0003723">
    <property type="term" value="F:RNA binding"/>
    <property type="evidence" value="ECO:0007669"/>
    <property type="project" value="TreeGrafter"/>
</dbReference>
<comment type="similarity">
    <text evidence="3">Belongs to the nucleoporin GLFG family.</text>
</comment>
<feature type="compositionally biased region" description="Low complexity" evidence="12">
    <location>
        <begin position="882"/>
        <end position="896"/>
    </location>
</feature>
<gene>
    <name evidence="14" type="primary">NUP98_1</name>
    <name evidence="14" type="ORF">FJT64_001888</name>
</gene>
<feature type="region of interest" description="Disordered" evidence="12">
    <location>
        <begin position="874"/>
        <end position="918"/>
    </location>
</feature>
<evidence type="ECO:0000259" key="13">
    <source>
        <dbReference type="PROSITE" id="PS51434"/>
    </source>
</evidence>
<evidence type="ECO:0000256" key="6">
    <source>
        <dbReference type="ARBA" id="ARBA00022813"/>
    </source>
</evidence>
<dbReference type="GO" id="GO:0017056">
    <property type="term" value="F:structural constituent of nuclear pore"/>
    <property type="evidence" value="ECO:0007669"/>
    <property type="project" value="InterPro"/>
</dbReference>
<dbReference type="GO" id="GO:0051028">
    <property type="term" value="P:mRNA transport"/>
    <property type="evidence" value="ECO:0007669"/>
    <property type="project" value="UniProtKB-KW"/>
</dbReference>
<keyword evidence="10" id="KW-0906">Nuclear pore complex</keyword>
<dbReference type="Proteomes" id="UP000440578">
    <property type="component" value="Unassembled WGS sequence"/>
</dbReference>
<keyword evidence="8" id="KW-0653">Protein transport</keyword>
<dbReference type="Gene3D" id="1.10.10.2360">
    <property type="match status" value="1"/>
</dbReference>
<dbReference type="InterPro" id="IPR037665">
    <property type="entry name" value="Nucleoporin_S59-like"/>
</dbReference>
<evidence type="ECO:0000256" key="1">
    <source>
        <dbReference type="ARBA" id="ARBA00004567"/>
    </source>
</evidence>
<comment type="caution">
    <text evidence="14">The sequence shown here is derived from an EMBL/GenBank/DDBJ whole genome shotgun (WGS) entry which is preliminary data.</text>
</comment>
<accession>A0A6A4X8F9</accession>
<keyword evidence="5" id="KW-0813">Transport</keyword>
<dbReference type="GO" id="GO:0000973">
    <property type="term" value="P:post-transcriptional tethering of RNA polymerase II gene DNA at nuclear periphery"/>
    <property type="evidence" value="ECO:0007669"/>
    <property type="project" value="TreeGrafter"/>
</dbReference>
<evidence type="ECO:0000256" key="5">
    <source>
        <dbReference type="ARBA" id="ARBA00022448"/>
    </source>
</evidence>
<dbReference type="GO" id="GO:0006405">
    <property type="term" value="P:RNA export from nucleus"/>
    <property type="evidence" value="ECO:0007669"/>
    <property type="project" value="TreeGrafter"/>
</dbReference>
<dbReference type="GO" id="GO:0008139">
    <property type="term" value="F:nuclear localization sequence binding"/>
    <property type="evidence" value="ECO:0007669"/>
    <property type="project" value="TreeGrafter"/>
</dbReference>
<evidence type="ECO:0000313" key="15">
    <source>
        <dbReference type="Proteomes" id="UP000440578"/>
    </source>
</evidence>
<feature type="region of interest" description="Disordered" evidence="12">
    <location>
        <begin position="1"/>
        <end position="26"/>
    </location>
</feature>
<dbReference type="PROSITE" id="PS51434">
    <property type="entry name" value="NUP_C"/>
    <property type="match status" value="1"/>
</dbReference>
<dbReference type="EMBL" id="VIIS01000292">
    <property type="protein sequence ID" value="KAF0310691.1"/>
    <property type="molecule type" value="Genomic_DNA"/>
</dbReference>
<evidence type="ECO:0000256" key="2">
    <source>
        <dbReference type="ARBA" id="ARBA00004620"/>
    </source>
</evidence>
<dbReference type="GO" id="GO:0031965">
    <property type="term" value="C:nuclear membrane"/>
    <property type="evidence" value="ECO:0007669"/>
    <property type="project" value="UniProtKB-SubCell"/>
</dbReference>
<dbReference type="Gene3D" id="3.30.1610.10">
    <property type="entry name" value="Peptidase S59, nucleoporin"/>
    <property type="match status" value="1"/>
</dbReference>
<keyword evidence="7" id="KW-0509">mRNA transport</keyword>
<dbReference type="InterPro" id="IPR036903">
    <property type="entry name" value="Nup98_auto-Pept-S59_dom_sf"/>
</dbReference>
<evidence type="ECO:0000256" key="10">
    <source>
        <dbReference type="ARBA" id="ARBA00023132"/>
    </source>
</evidence>
<proteinExistence type="inferred from homology"/>
<dbReference type="Pfam" id="PF04096">
    <property type="entry name" value="Nucleoporin2"/>
    <property type="match status" value="1"/>
</dbReference>
<evidence type="ECO:0000256" key="8">
    <source>
        <dbReference type="ARBA" id="ARBA00022927"/>
    </source>
</evidence>
<keyword evidence="11" id="KW-0539">Nucleus</keyword>
<evidence type="ECO:0000256" key="12">
    <source>
        <dbReference type="SAM" id="MobiDB-lite"/>
    </source>
</evidence>
<dbReference type="Gene3D" id="1.25.40.690">
    <property type="match status" value="1"/>
</dbReference>
<comment type="subcellular location">
    <subcellularLocation>
        <location evidence="2">Nucleus membrane</location>
        <topology evidence="2">Peripheral membrane protein</topology>
        <orientation evidence="2">Nucleoplasmic side</orientation>
    </subcellularLocation>
    <subcellularLocation>
        <location evidence="1">Nucleus</location>
        <location evidence="1">Nuclear pore complex</location>
    </subcellularLocation>
</comment>
<dbReference type="OrthoDB" id="6357689at2759"/>